<protein>
    <recommendedName>
        <fullName evidence="3">J domain-containing protein</fullName>
    </recommendedName>
</protein>
<dbReference type="GO" id="GO:0051259">
    <property type="term" value="P:protein complex oligomerization"/>
    <property type="evidence" value="ECO:0007669"/>
    <property type="project" value="InterPro"/>
</dbReference>
<keyword evidence="5" id="KW-1185">Reference proteome</keyword>
<dbReference type="SMART" id="SM00271">
    <property type="entry name" value="DnaJ"/>
    <property type="match status" value="1"/>
</dbReference>
<dbReference type="NCBIfam" id="TIGR00714">
    <property type="entry name" value="hscB"/>
    <property type="match status" value="1"/>
</dbReference>
<dbReference type="Pfam" id="PF07743">
    <property type="entry name" value="HSCB_C"/>
    <property type="match status" value="1"/>
</dbReference>
<comment type="caution">
    <text evidence="4">The sequence shown here is derived from an EMBL/GenBank/DDBJ whole genome shotgun (WGS) entry which is preliminary data.</text>
</comment>
<dbReference type="HAMAP" id="MF_00682">
    <property type="entry name" value="HscB"/>
    <property type="match status" value="1"/>
</dbReference>
<dbReference type="GO" id="GO:0051087">
    <property type="term" value="F:protein-folding chaperone binding"/>
    <property type="evidence" value="ECO:0007669"/>
    <property type="project" value="InterPro"/>
</dbReference>
<dbReference type="PANTHER" id="PTHR14021">
    <property type="entry name" value="IRON-SULFUR CLUSTER CO-CHAPERONE PROTEIN HSCB"/>
    <property type="match status" value="1"/>
</dbReference>
<keyword evidence="2" id="KW-0143">Chaperone</keyword>
<dbReference type="InterPro" id="IPR004640">
    <property type="entry name" value="HscB"/>
</dbReference>
<reference evidence="4 5" key="1">
    <citation type="journal article" date="2014" name="Genome Biol. Evol.">
        <title>The secreted proteins of Achlya hypogyna and Thraustotheca clavata identify the ancestral oomycete secretome and reveal gene acquisitions by horizontal gene transfer.</title>
        <authorList>
            <person name="Misner I."/>
            <person name="Blouin N."/>
            <person name="Leonard G."/>
            <person name="Richards T.A."/>
            <person name="Lane C.E."/>
        </authorList>
    </citation>
    <scope>NUCLEOTIDE SEQUENCE [LARGE SCALE GENOMIC DNA]</scope>
    <source>
        <strain evidence="4 5">ATCC 34112</strain>
    </source>
</reference>
<dbReference type="Pfam" id="PF00226">
    <property type="entry name" value="DnaJ"/>
    <property type="match status" value="1"/>
</dbReference>
<gene>
    <name evidence="4" type="ORF">THRCLA_22517</name>
</gene>
<dbReference type="InterPro" id="IPR001623">
    <property type="entry name" value="DnaJ_domain"/>
</dbReference>
<dbReference type="Proteomes" id="UP000243217">
    <property type="component" value="Unassembled WGS sequence"/>
</dbReference>
<dbReference type="PANTHER" id="PTHR14021:SF15">
    <property type="entry name" value="IRON-SULFUR CLUSTER CO-CHAPERONE PROTEIN HSCB"/>
    <property type="match status" value="1"/>
</dbReference>
<sequence length="246" mass="27624">MGRTARALGQWMRVSRWNPIPLSSSNRLLSTNNGTCCERVANTAHSDQKCWNCGKANDCCAFFCNSCNRIQPLHPNGACNYFKIFGIPENFSIDPKAVEQLYWSLQKKMHPDLYGHKSETEKELSVVNSAVINTAYNMLKAPTTRANYLLHLHGIDALSDNTTLLDPAILMHIMESREQVDDCSSLEELEPLKKENAADIEKCVVEITSAFDGSHDLETSKRLTVQLQYLMKLAEAIVEKEEALEG</sequence>
<evidence type="ECO:0000313" key="5">
    <source>
        <dbReference type="Proteomes" id="UP000243217"/>
    </source>
</evidence>
<dbReference type="GO" id="GO:0044571">
    <property type="term" value="P:[2Fe-2S] cluster assembly"/>
    <property type="evidence" value="ECO:0007669"/>
    <property type="project" value="InterPro"/>
</dbReference>
<dbReference type="OrthoDB" id="448954at2759"/>
<dbReference type="PROSITE" id="PS50076">
    <property type="entry name" value="DNAJ_2"/>
    <property type="match status" value="1"/>
</dbReference>
<dbReference type="GO" id="GO:0005739">
    <property type="term" value="C:mitochondrion"/>
    <property type="evidence" value="ECO:0007669"/>
    <property type="project" value="TreeGrafter"/>
</dbReference>
<comment type="similarity">
    <text evidence="1">Belongs to the HscB family.</text>
</comment>
<feature type="domain" description="J" evidence="3">
    <location>
        <begin position="80"/>
        <end position="152"/>
    </location>
</feature>
<dbReference type="SUPFAM" id="SSF46565">
    <property type="entry name" value="Chaperone J-domain"/>
    <property type="match status" value="1"/>
</dbReference>
<dbReference type="InterPro" id="IPR009073">
    <property type="entry name" value="HscB_oligo_C"/>
</dbReference>
<dbReference type="InterPro" id="IPR036869">
    <property type="entry name" value="J_dom_sf"/>
</dbReference>
<proteinExistence type="inferred from homology"/>
<dbReference type="SUPFAM" id="SSF47144">
    <property type="entry name" value="HSC20 (HSCB), C-terminal oligomerisation domain"/>
    <property type="match status" value="1"/>
</dbReference>
<dbReference type="AlphaFoldDB" id="A0A1V9YY10"/>
<organism evidence="4 5">
    <name type="scientific">Thraustotheca clavata</name>
    <dbReference type="NCBI Taxonomy" id="74557"/>
    <lineage>
        <taxon>Eukaryota</taxon>
        <taxon>Sar</taxon>
        <taxon>Stramenopiles</taxon>
        <taxon>Oomycota</taxon>
        <taxon>Saprolegniomycetes</taxon>
        <taxon>Saprolegniales</taxon>
        <taxon>Achlyaceae</taxon>
        <taxon>Thraustotheca</taxon>
    </lineage>
</organism>
<evidence type="ECO:0000313" key="4">
    <source>
        <dbReference type="EMBL" id="OQR90699.1"/>
    </source>
</evidence>
<dbReference type="STRING" id="74557.A0A1V9YY10"/>
<accession>A0A1V9YY10</accession>
<evidence type="ECO:0000256" key="2">
    <source>
        <dbReference type="ARBA" id="ARBA00023186"/>
    </source>
</evidence>
<evidence type="ECO:0000256" key="1">
    <source>
        <dbReference type="ARBA" id="ARBA00010476"/>
    </source>
</evidence>
<dbReference type="GO" id="GO:0001671">
    <property type="term" value="F:ATPase activator activity"/>
    <property type="evidence" value="ECO:0007669"/>
    <property type="project" value="InterPro"/>
</dbReference>
<dbReference type="Gene3D" id="1.20.1280.20">
    <property type="entry name" value="HscB, C-terminal domain"/>
    <property type="match status" value="1"/>
</dbReference>
<name>A0A1V9YY10_9STRA</name>
<dbReference type="Gene3D" id="1.10.287.110">
    <property type="entry name" value="DnaJ domain"/>
    <property type="match status" value="1"/>
</dbReference>
<dbReference type="EMBL" id="JNBS01002501">
    <property type="protein sequence ID" value="OQR90699.1"/>
    <property type="molecule type" value="Genomic_DNA"/>
</dbReference>
<dbReference type="InterPro" id="IPR036386">
    <property type="entry name" value="HscB_C_sf"/>
</dbReference>
<evidence type="ECO:0000259" key="3">
    <source>
        <dbReference type="PROSITE" id="PS50076"/>
    </source>
</evidence>